<sequence>MGAGSNKSSAPPSQVNNVPTRMAADNRNRSMNETFNTSMRSLDDSFLLRPMTCTIRVTDENGRVIHDSPPIRRIFSPNGPRRPLPTDTGLSIPPNRENTIAALKSATPATSRQREETRAKQAKQEEVNTRSRQREETKVRPAKQEIVNATSRQREETRVRPAKQEEVNMKTKPPPPHRSSSKNATNTRTTRDTSKARSTSRKAPSARRVP</sequence>
<evidence type="ECO:0000313" key="2">
    <source>
        <dbReference type="Proteomes" id="UP000887566"/>
    </source>
</evidence>
<organism evidence="2 3">
    <name type="scientific">Plectus sambesii</name>
    <dbReference type="NCBI Taxonomy" id="2011161"/>
    <lineage>
        <taxon>Eukaryota</taxon>
        <taxon>Metazoa</taxon>
        <taxon>Ecdysozoa</taxon>
        <taxon>Nematoda</taxon>
        <taxon>Chromadorea</taxon>
        <taxon>Plectida</taxon>
        <taxon>Plectina</taxon>
        <taxon>Plectoidea</taxon>
        <taxon>Plectidae</taxon>
        <taxon>Plectus</taxon>
    </lineage>
</organism>
<feature type="compositionally biased region" description="Polar residues" evidence="1">
    <location>
        <begin position="1"/>
        <end position="19"/>
    </location>
</feature>
<dbReference type="Proteomes" id="UP000887566">
    <property type="component" value="Unplaced"/>
</dbReference>
<proteinExistence type="predicted"/>
<accession>A0A914VU47</accession>
<reference evidence="3" key="1">
    <citation type="submission" date="2022-11" db="UniProtKB">
        <authorList>
            <consortium name="WormBaseParasite"/>
        </authorList>
    </citation>
    <scope>IDENTIFICATION</scope>
</reference>
<keyword evidence="2" id="KW-1185">Reference proteome</keyword>
<evidence type="ECO:0000256" key="1">
    <source>
        <dbReference type="SAM" id="MobiDB-lite"/>
    </source>
</evidence>
<protein>
    <submittedName>
        <fullName evidence="3">Uncharacterized protein</fullName>
    </submittedName>
</protein>
<evidence type="ECO:0000313" key="3">
    <source>
        <dbReference type="WBParaSite" id="PSAMB.scaffold2406size23384.g17688.t1"/>
    </source>
</evidence>
<name>A0A914VU47_9BILA</name>
<feature type="compositionally biased region" description="Basic and acidic residues" evidence="1">
    <location>
        <begin position="152"/>
        <end position="169"/>
    </location>
</feature>
<feature type="region of interest" description="Disordered" evidence="1">
    <location>
        <begin position="1"/>
        <end position="30"/>
    </location>
</feature>
<feature type="region of interest" description="Disordered" evidence="1">
    <location>
        <begin position="64"/>
        <end position="210"/>
    </location>
</feature>
<dbReference type="WBParaSite" id="PSAMB.scaffold2406size23384.g17688.t1">
    <property type="protein sequence ID" value="PSAMB.scaffold2406size23384.g17688.t1"/>
    <property type="gene ID" value="PSAMB.scaffold2406size23384.g17688"/>
</dbReference>
<feature type="compositionally biased region" description="Basic and acidic residues" evidence="1">
    <location>
        <begin position="112"/>
        <end position="143"/>
    </location>
</feature>
<dbReference type="AlphaFoldDB" id="A0A914VU47"/>